<keyword evidence="4 5" id="KW-0472">Membrane</keyword>
<feature type="transmembrane region" description="Helical" evidence="5">
    <location>
        <begin position="175"/>
        <end position="195"/>
    </location>
</feature>
<dbReference type="Gene3D" id="1.20.1250.20">
    <property type="entry name" value="MFS general substrate transporter like domains"/>
    <property type="match status" value="2"/>
</dbReference>
<comment type="subcellular location">
    <subcellularLocation>
        <location evidence="1">Membrane</location>
        <topology evidence="1">Multi-pass membrane protein</topology>
    </subcellularLocation>
</comment>
<dbReference type="SUPFAM" id="SSF103473">
    <property type="entry name" value="MFS general substrate transporter"/>
    <property type="match status" value="2"/>
</dbReference>
<feature type="transmembrane region" description="Helical" evidence="5">
    <location>
        <begin position="531"/>
        <end position="552"/>
    </location>
</feature>
<feature type="domain" description="Nodulin-like" evidence="6">
    <location>
        <begin position="15"/>
        <end position="259"/>
    </location>
</feature>
<feature type="transmembrane region" description="Helical" evidence="5">
    <location>
        <begin position="148"/>
        <end position="169"/>
    </location>
</feature>
<reference evidence="8" key="1">
    <citation type="submission" date="2024-02" db="EMBL/GenBank/DDBJ databases">
        <authorList>
            <consortium name="ELIXIR-Norway"/>
            <consortium name="Elixir Norway"/>
        </authorList>
    </citation>
    <scope>NUCLEOTIDE SEQUENCE</scope>
</reference>
<dbReference type="Pfam" id="PF06813">
    <property type="entry name" value="Nodulin-like"/>
    <property type="match status" value="1"/>
</dbReference>
<dbReference type="PANTHER" id="PTHR21576">
    <property type="entry name" value="UNCHARACTERIZED NODULIN-LIKE PROTEIN"/>
    <property type="match status" value="1"/>
</dbReference>
<organism evidence="8 9">
    <name type="scientific">Sphagnum troendelagicum</name>
    <dbReference type="NCBI Taxonomy" id="128251"/>
    <lineage>
        <taxon>Eukaryota</taxon>
        <taxon>Viridiplantae</taxon>
        <taxon>Streptophyta</taxon>
        <taxon>Embryophyta</taxon>
        <taxon>Bryophyta</taxon>
        <taxon>Sphagnophytina</taxon>
        <taxon>Sphagnopsida</taxon>
        <taxon>Sphagnales</taxon>
        <taxon>Sphagnaceae</taxon>
        <taxon>Sphagnum</taxon>
    </lineage>
</organism>
<feature type="transmembrane region" description="Helical" evidence="5">
    <location>
        <begin position="331"/>
        <end position="349"/>
    </location>
</feature>
<keyword evidence="2 5" id="KW-0812">Transmembrane</keyword>
<evidence type="ECO:0008006" key="10">
    <source>
        <dbReference type="Google" id="ProtNLM"/>
    </source>
</evidence>
<evidence type="ECO:0000256" key="4">
    <source>
        <dbReference type="ARBA" id="ARBA00023136"/>
    </source>
</evidence>
<feature type="transmembrane region" description="Helical" evidence="5">
    <location>
        <begin position="216"/>
        <end position="238"/>
    </location>
</feature>
<evidence type="ECO:0000256" key="3">
    <source>
        <dbReference type="ARBA" id="ARBA00022989"/>
    </source>
</evidence>
<dbReference type="InterPro" id="IPR036259">
    <property type="entry name" value="MFS_trans_sf"/>
</dbReference>
<feature type="transmembrane region" description="Helical" evidence="5">
    <location>
        <begin position="53"/>
        <end position="73"/>
    </location>
</feature>
<proteinExistence type="predicted"/>
<evidence type="ECO:0000259" key="6">
    <source>
        <dbReference type="Pfam" id="PF06813"/>
    </source>
</evidence>
<keyword evidence="9" id="KW-1185">Reference proteome</keyword>
<dbReference type="PANTHER" id="PTHR21576:SF22">
    <property type="entry name" value="F25A4.25 PROTEIN"/>
    <property type="match status" value="1"/>
</dbReference>
<dbReference type="Pfam" id="PF23262">
    <property type="entry name" value="NFD4_C"/>
    <property type="match status" value="1"/>
</dbReference>
<keyword evidence="3 5" id="KW-1133">Transmembrane helix</keyword>
<evidence type="ECO:0000256" key="1">
    <source>
        <dbReference type="ARBA" id="ARBA00004141"/>
    </source>
</evidence>
<feature type="transmembrane region" description="Helical" evidence="5">
    <location>
        <begin position="16"/>
        <end position="38"/>
    </location>
</feature>
<dbReference type="InterPro" id="IPR010658">
    <property type="entry name" value="Nodulin-like"/>
</dbReference>
<evidence type="ECO:0000259" key="7">
    <source>
        <dbReference type="Pfam" id="PF23262"/>
    </source>
</evidence>
<feature type="transmembrane region" description="Helical" evidence="5">
    <location>
        <begin position="244"/>
        <end position="267"/>
    </location>
</feature>
<gene>
    <name evidence="8" type="ORF">CSSPTR1EN2_LOCUS16952</name>
</gene>
<feature type="transmembrane region" description="Helical" evidence="5">
    <location>
        <begin position="80"/>
        <end position="98"/>
    </location>
</feature>
<evidence type="ECO:0000313" key="8">
    <source>
        <dbReference type="EMBL" id="CAK9223679.1"/>
    </source>
</evidence>
<dbReference type="InterPro" id="IPR056555">
    <property type="entry name" value="NFD4_C"/>
</dbReference>
<dbReference type="Proteomes" id="UP001497512">
    <property type="component" value="Chromosome 4"/>
</dbReference>
<sequence>MGRCWELARQVVTSRWFVVAVGIWIQSTGGTSYCFGIYSQSLKIAMGYDQETLNTIAVFKTLGASVGIVSGLVYDVAPPWLVLAIGAVQSVFGYLMMWLAVTARIAPPPLWQMCAFMCVATNSATFFTTAVVVTCVKNFPNNRGMVIGLMKGFVGLGAAIMTQLFYGLHPSDPKSFLLMAACLPASVSLLFMAVIRPIPASEDLVQDQEAGGNFKLFSLVSILLAVYLMGVIVLQNVVLIGSSAVSLVICVVILSLLFLHFGVVINFEIKTYNDQLRLKEPLLNVHESWRSNSLPGSPFGPAVDREFSTVDVAFAGAEYSRKTPQRGEEHTVMEAFVSFDFWLLLMIMICSMGSGTTAMDNMGQIGLSLGYTEVQISTLVSLLSIWNFLGRFGGGYISELVLHSKDIPRTFCLALSLAILCGGHLVMASAFPGSLYVGSIIVGLCYGAQWTLMPAITSEIFGFSHFGTLFNTLGVASPVGAYVLSVKVAGYLYDIEAKKEHDVHQMERRVIIMGIGDPGPLLCHGAHCFRLTFIILACVCLFGCFISWFLLIRTRHLYHHIHQKLQSGNHVQSLP</sequence>
<feature type="domain" description="NFD4 C-terminal" evidence="7">
    <location>
        <begin position="336"/>
        <end position="558"/>
    </location>
</feature>
<protein>
    <recommendedName>
        <fullName evidence="10">Nodulin-like domain-containing protein</fullName>
    </recommendedName>
</protein>
<dbReference type="CDD" id="cd17354">
    <property type="entry name" value="MFS_Mch1p_like"/>
    <property type="match status" value="1"/>
</dbReference>
<name>A0ABP0UPH4_9BRYO</name>
<feature type="transmembrane region" description="Helical" evidence="5">
    <location>
        <begin position="410"/>
        <end position="427"/>
    </location>
</feature>
<evidence type="ECO:0000313" key="9">
    <source>
        <dbReference type="Proteomes" id="UP001497512"/>
    </source>
</evidence>
<dbReference type="EMBL" id="OZ019896">
    <property type="protein sequence ID" value="CAK9223679.1"/>
    <property type="molecule type" value="Genomic_DNA"/>
</dbReference>
<accession>A0ABP0UPH4</accession>
<evidence type="ECO:0000256" key="2">
    <source>
        <dbReference type="ARBA" id="ARBA00022692"/>
    </source>
</evidence>
<evidence type="ECO:0000256" key="5">
    <source>
        <dbReference type="SAM" id="Phobius"/>
    </source>
</evidence>
<feature type="transmembrane region" description="Helical" evidence="5">
    <location>
        <begin position="460"/>
        <end position="484"/>
    </location>
</feature>
<feature type="transmembrane region" description="Helical" evidence="5">
    <location>
        <begin position="369"/>
        <end position="389"/>
    </location>
</feature>
<feature type="transmembrane region" description="Helical" evidence="5">
    <location>
        <begin position="110"/>
        <end position="136"/>
    </location>
</feature>
<feature type="transmembrane region" description="Helical" evidence="5">
    <location>
        <begin position="433"/>
        <end position="453"/>
    </location>
</feature>